<dbReference type="EMBL" id="VTPC01000785">
    <property type="protein sequence ID" value="KAF2904388.1"/>
    <property type="molecule type" value="Genomic_DNA"/>
</dbReference>
<gene>
    <name evidence="2" type="ORF">ILUMI_01790</name>
</gene>
<proteinExistence type="predicted"/>
<feature type="region of interest" description="Disordered" evidence="1">
    <location>
        <begin position="8"/>
        <end position="67"/>
    </location>
</feature>
<evidence type="ECO:0000256" key="1">
    <source>
        <dbReference type="SAM" id="MobiDB-lite"/>
    </source>
</evidence>
<dbReference type="AlphaFoldDB" id="A0A8K0DDW9"/>
<sequence>MMYGAFIVEDSDDHGNPNDDLVFAEETNKEADSDFDNNVSQEGKKDNLHNKSESSEDNLPLFESKNNGKCTSQPVDVDIFGRIPREITTFLGLSNSQDYTEHCFRSSASLLVHTAADIDTLKRHGGGGGGWRSSKCCRKQKEIATPFKPNTTLTAFSDIGYGR</sequence>
<feature type="compositionally biased region" description="Basic and acidic residues" evidence="1">
    <location>
        <begin position="42"/>
        <end position="54"/>
    </location>
</feature>
<accession>A0A8K0DDW9</accession>
<keyword evidence="3" id="KW-1185">Reference proteome</keyword>
<dbReference type="Proteomes" id="UP000801492">
    <property type="component" value="Unassembled WGS sequence"/>
</dbReference>
<comment type="caution">
    <text evidence="2">The sequence shown here is derived from an EMBL/GenBank/DDBJ whole genome shotgun (WGS) entry which is preliminary data.</text>
</comment>
<evidence type="ECO:0000313" key="3">
    <source>
        <dbReference type="Proteomes" id="UP000801492"/>
    </source>
</evidence>
<organism evidence="2 3">
    <name type="scientific">Ignelater luminosus</name>
    <name type="common">Cucubano</name>
    <name type="synonym">Pyrophorus luminosus</name>
    <dbReference type="NCBI Taxonomy" id="2038154"/>
    <lineage>
        <taxon>Eukaryota</taxon>
        <taxon>Metazoa</taxon>
        <taxon>Ecdysozoa</taxon>
        <taxon>Arthropoda</taxon>
        <taxon>Hexapoda</taxon>
        <taxon>Insecta</taxon>
        <taxon>Pterygota</taxon>
        <taxon>Neoptera</taxon>
        <taxon>Endopterygota</taxon>
        <taxon>Coleoptera</taxon>
        <taxon>Polyphaga</taxon>
        <taxon>Elateriformia</taxon>
        <taxon>Elateroidea</taxon>
        <taxon>Elateridae</taxon>
        <taxon>Agrypninae</taxon>
        <taxon>Pyrophorini</taxon>
        <taxon>Ignelater</taxon>
    </lineage>
</organism>
<protein>
    <submittedName>
        <fullName evidence="2">Uncharacterized protein</fullName>
    </submittedName>
</protein>
<reference evidence="2" key="1">
    <citation type="submission" date="2019-08" db="EMBL/GenBank/DDBJ databases">
        <title>The genome of the North American firefly Photinus pyralis.</title>
        <authorList>
            <consortium name="Photinus pyralis genome working group"/>
            <person name="Fallon T.R."/>
            <person name="Sander Lower S.E."/>
            <person name="Weng J.-K."/>
        </authorList>
    </citation>
    <scope>NUCLEOTIDE SEQUENCE</scope>
    <source>
        <strain evidence="2">TRF0915ILg1</strain>
        <tissue evidence="2">Whole body</tissue>
    </source>
</reference>
<evidence type="ECO:0000313" key="2">
    <source>
        <dbReference type="EMBL" id="KAF2904388.1"/>
    </source>
</evidence>
<name>A0A8K0DDW9_IGNLU</name>